<dbReference type="AlphaFoldDB" id="A0A819CT64"/>
<keyword evidence="10" id="KW-1185">Reference proteome</keyword>
<dbReference type="InterPro" id="IPR050370">
    <property type="entry name" value="HES_HEY"/>
</dbReference>
<accession>A0A819CT64</accession>
<dbReference type="EMBL" id="CAJOBG010002179">
    <property type="protein sequence ID" value="CAF3989232.1"/>
    <property type="molecule type" value="Genomic_DNA"/>
</dbReference>
<dbReference type="Gene3D" id="4.10.280.10">
    <property type="entry name" value="Helix-loop-helix DNA-binding domain"/>
    <property type="match status" value="1"/>
</dbReference>
<evidence type="ECO:0000256" key="2">
    <source>
        <dbReference type="ARBA" id="ARBA00023015"/>
    </source>
</evidence>
<dbReference type="PROSITE" id="PS50888">
    <property type="entry name" value="BHLH"/>
    <property type="match status" value="1"/>
</dbReference>
<dbReference type="SMART" id="SM00353">
    <property type="entry name" value="HLH"/>
    <property type="match status" value="1"/>
</dbReference>
<comment type="subcellular location">
    <subcellularLocation>
        <location evidence="1">Nucleus</location>
    </subcellularLocation>
</comment>
<feature type="domain" description="BHLH" evidence="6">
    <location>
        <begin position="68"/>
        <end position="122"/>
    </location>
</feature>
<evidence type="ECO:0000256" key="1">
    <source>
        <dbReference type="ARBA" id="ARBA00004123"/>
    </source>
</evidence>
<dbReference type="PANTHER" id="PTHR10985">
    <property type="entry name" value="BASIC HELIX-LOOP-HELIX TRANSCRIPTION FACTOR, HES-RELATED"/>
    <property type="match status" value="1"/>
</dbReference>
<dbReference type="Proteomes" id="UP000663866">
    <property type="component" value="Unassembled WGS sequence"/>
</dbReference>
<dbReference type="InterPro" id="IPR036638">
    <property type="entry name" value="HLH_DNA-bd_sf"/>
</dbReference>
<evidence type="ECO:0000313" key="9">
    <source>
        <dbReference type="Proteomes" id="UP000663842"/>
    </source>
</evidence>
<evidence type="ECO:0000313" key="8">
    <source>
        <dbReference type="EMBL" id="CAF3989232.1"/>
    </source>
</evidence>
<feature type="region of interest" description="Disordered" evidence="5">
    <location>
        <begin position="34"/>
        <end position="57"/>
    </location>
</feature>
<keyword evidence="2" id="KW-0805">Transcription regulation</keyword>
<evidence type="ECO:0000256" key="5">
    <source>
        <dbReference type="SAM" id="MobiDB-lite"/>
    </source>
</evidence>
<organism evidence="7 9">
    <name type="scientific">Rotaria magnacalcarata</name>
    <dbReference type="NCBI Taxonomy" id="392030"/>
    <lineage>
        <taxon>Eukaryota</taxon>
        <taxon>Metazoa</taxon>
        <taxon>Spiralia</taxon>
        <taxon>Gnathifera</taxon>
        <taxon>Rotifera</taxon>
        <taxon>Eurotatoria</taxon>
        <taxon>Bdelloidea</taxon>
        <taxon>Philodinida</taxon>
        <taxon>Philodinidae</taxon>
        <taxon>Rotaria</taxon>
    </lineage>
</organism>
<sequence length="321" mass="37465">MPSRKFTATNKNLSDELLSPETLEIVIDDEFESDLFDEDSNSQSKYRKPGRTDDEHNINRPWKKITVKNSKSHRLIEKRRRDRMNRSLDVLLNLIPHKKPKNQRRIEKTEIIEMAIKYIRCLLSSNSKSCKPFEIEKKINSKVDIYRTGYYNGIGDMYEYIEKQSNDKQLHAEIFQYIQQKEVELKDLMGEIPISDKKNELKPPKTYCDKLNDNRFSLCERTKIQDDENNSIKQAKVPTFVLHPSGTHYIPMHIDSSIVINEFNNYANRSQTCFANEQPQCHPVSIPVNFNFMSVLSNQHELDIQNINVIGATHLTGVKTS</sequence>
<gene>
    <name evidence="8" type="ORF">OVN521_LOCUS14384</name>
    <name evidence="7" type="ORF">UXM345_LOCUS5744</name>
</gene>
<evidence type="ECO:0000313" key="10">
    <source>
        <dbReference type="Proteomes" id="UP000663866"/>
    </source>
</evidence>
<dbReference type="Pfam" id="PF00010">
    <property type="entry name" value="HLH"/>
    <property type="match status" value="1"/>
</dbReference>
<dbReference type="EMBL" id="CAJOBF010000434">
    <property type="protein sequence ID" value="CAF3817152.1"/>
    <property type="molecule type" value="Genomic_DNA"/>
</dbReference>
<evidence type="ECO:0000313" key="7">
    <source>
        <dbReference type="EMBL" id="CAF3817152.1"/>
    </source>
</evidence>
<comment type="caution">
    <text evidence="7">The sequence shown here is derived from an EMBL/GenBank/DDBJ whole genome shotgun (WGS) entry which is preliminary data.</text>
</comment>
<dbReference type="GO" id="GO:0005634">
    <property type="term" value="C:nucleus"/>
    <property type="evidence" value="ECO:0007669"/>
    <property type="project" value="UniProtKB-SubCell"/>
</dbReference>
<keyword evidence="3" id="KW-0804">Transcription</keyword>
<keyword evidence="4" id="KW-0539">Nucleus</keyword>
<evidence type="ECO:0000259" key="6">
    <source>
        <dbReference type="PROSITE" id="PS50888"/>
    </source>
</evidence>
<evidence type="ECO:0000256" key="4">
    <source>
        <dbReference type="ARBA" id="ARBA00023242"/>
    </source>
</evidence>
<dbReference type="GO" id="GO:0046983">
    <property type="term" value="F:protein dimerization activity"/>
    <property type="evidence" value="ECO:0007669"/>
    <property type="project" value="InterPro"/>
</dbReference>
<dbReference type="SUPFAM" id="SSF47459">
    <property type="entry name" value="HLH, helix-loop-helix DNA-binding domain"/>
    <property type="match status" value="1"/>
</dbReference>
<name>A0A819CT64_9BILA</name>
<dbReference type="Proteomes" id="UP000663842">
    <property type="component" value="Unassembled WGS sequence"/>
</dbReference>
<protein>
    <recommendedName>
        <fullName evidence="6">BHLH domain-containing protein</fullName>
    </recommendedName>
</protein>
<dbReference type="InterPro" id="IPR011598">
    <property type="entry name" value="bHLH_dom"/>
</dbReference>
<proteinExistence type="predicted"/>
<reference evidence="7" key="1">
    <citation type="submission" date="2021-02" db="EMBL/GenBank/DDBJ databases">
        <authorList>
            <person name="Nowell W R."/>
        </authorList>
    </citation>
    <scope>NUCLEOTIDE SEQUENCE</scope>
</reference>
<evidence type="ECO:0000256" key="3">
    <source>
        <dbReference type="ARBA" id="ARBA00023163"/>
    </source>
</evidence>